<dbReference type="InterPro" id="IPR029044">
    <property type="entry name" value="Nucleotide-diphossugar_trans"/>
</dbReference>
<reference evidence="3 4" key="1">
    <citation type="submission" date="2024-09" db="EMBL/GenBank/DDBJ databases">
        <authorList>
            <person name="Lee S.D."/>
        </authorList>
    </citation>
    <scope>NUCLEOTIDE SEQUENCE [LARGE SCALE GENOMIC DNA]</scope>
    <source>
        <strain evidence="3 4">N8-3</strain>
    </source>
</reference>
<dbReference type="PANTHER" id="PTHR31362:SF0">
    <property type="entry name" value="EXOSTOSIN DOMAIN-CONTAINING PROTEIN-RELATED"/>
    <property type="match status" value="1"/>
</dbReference>
<name>A0ABV6VSG4_9ACTN</name>
<accession>A0ABV6VSG4</accession>
<organism evidence="3 4">
    <name type="scientific">Streptacidiphilus cavernicola</name>
    <dbReference type="NCBI Taxonomy" id="3342716"/>
    <lineage>
        <taxon>Bacteria</taxon>
        <taxon>Bacillati</taxon>
        <taxon>Actinomycetota</taxon>
        <taxon>Actinomycetes</taxon>
        <taxon>Kitasatosporales</taxon>
        <taxon>Streptomycetaceae</taxon>
        <taxon>Streptacidiphilus</taxon>
    </lineage>
</organism>
<evidence type="ECO:0000313" key="3">
    <source>
        <dbReference type="EMBL" id="MFC1416695.1"/>
    </source>
</evidence>
<gene>
    <name evidence="3" type="ORF">ACEZDE_08575</name>
</gene>
<keyword evidence="4" id="KW-1185">Reference proteome</keyword>
<dbReference type="Proteomes" id="UP001592531">
    <property type="component" value="Unassembled WGS sequence"/>
</dbReference>
<evidence type="ECO:0008006" key="5">
    <source>
        <dbReference type="Google" id="ProtNLM"/>
    </source>
</evidence>
<evidence type="ECO:0000313" key="4">
    <source>
        <dbReference type="Proteomes" id="UP001592531"/>
    </source>
</evidence>
<sequence length="379" mass="42141">MTVRPTIPTAIVTTTIRVPYLLRDYLAQFDRLGHPPVSVYVVGDRKSPATTREWIASLPWGEHRATYLDVEDQERWNARIPALRTLLPWNSIQRRNLGYLVAALEGAERIISIDDDNHVTDADFLAGHALVGATATLPAVSTPSRWANPSDVLVSDGPRIIHRGYPTTRRETVEPWTLTPRTGRVVVNAGLWVGEPDVDAISRIAAPAQSLGIKPDAALPFALDRGTYGPFNSQNTAFHRDLLPAAYLVVMGPEYRGVRIDRYDDIWMSYFTKALTDHLGDLVAYGGPLVRQDRNDHDLLVDLWGELPGMVLTERLVEAVRDTPLTGGDYLSCYRELIEGLRSRLTGDRAAAPERDLFTAVLDGMDAWADICQEVTTHV</sequence>
<evidence type="ECO:0000256" key="2">
    <source>
        <dbReference type="ARBA" id="ARBA00023034"/>
    </source>
</evidence>
<dbReference type="SUPFAM" id="SSF53448">
    <property type="entry name" value="Nucleotide-diphospho-sugar transferases"/>
    <property type="match status" value="1"/>
</dbReference>
<comment type="caution">
    <text evidence="3">The sequence shown here is derived from an EMBL/GenBank/DDBJ whole genome shotgun (WGS) entry which is preliminary data.</text>
</comment>
<dbReference type="Pfam" id="PF03214">
    <property type="entry name" value="RGP"/>
    <property type="match status" value="1"/>
</dbReference>
<dbReference type="EMBL" id="JBHFAB010000005">
    <property type="protein sequence ID" value="MFC1416695.1"/>
    <property type="molecule type" value="Genomic_DNA"/>
</dbReference>
<keyword evidence="2" id="KW-0333">Golgi apparatus</keyword>
<proteinExistence type="predicted"/>
<protein>
    <recommendedName>
        <fullName evidence="5">Reversibly glycosylated polypeptide</fullName>
    </recommendedName>
</protein>
<dbReference type="InterPro" id="IPR037595">
    <property type="entry name" value="RGP_fam"/>
</dbReference>
<evidence type="ECO:0000256" key="1">
    <source>
        <dbReference type="ARBA" id="ARBA00004555"/>
    </source>
</evidence>
<dbReference type="RefSeq" id="WP_380534158.1">
    <property type="nucleotide sequence ID" value="NZ_JBHFAB010000005.1"/>
</dbReference>
<dbReference type="InterPro" id="IPR005049">
    <property type="entry name" value="STL-like"/>
</dbReference>
<comment type="subcellular location">
    <subcellularLocation>
        <location evidence="1">Golgi apparatus</location>
    </subcellularLocation>
</comment>
<dbReference type="PANTHER" id="PTHR31362">
    <property type="entry name" value="GLYCOSYLTRANSFERASE STELLO1-RELATED"/>
    <property type="match status" value="1"/>
</dbReference>